<feature type="domain" description="Nudix hydrolase" evidence="18">
    <location>
        <begin position="1"/>
        <end position="129"/>
    </location>
</feature>
<keyword evidence="4" id="KW-0235">DNA replication</keyword>
<keyword evidence="9" id="KW-0234">DNA repair</keyword>
<evidence type="ECO:0000256" key="17">
    <source>
        <dbReference type="RuleBase" id="RU003476"/>
    </source>
</evidence>
<reference evidence="19 20" key="1">
    <citation type="submission" date="2021-05" db="EMBL/GenBank/DDBJ databases">
        <title>Croceibacterium sp. LX-88 genome sequence.</title>
        <authorList>
            <person name="Luo X."/>
        </authorList>
    </citation>
    <scope>NUCLEOTIDE SEQUENCE [LARGE SCALE GENOMIC DNA]</scope>
    <source>
        <strain evidence="19 20">LX-88</strain>
    </source>
</reference>
<evidence type="ECO:0000256" key="6">
    <source>
        <dbReference type="ARBA" id="ARBA00022763"/>
    </source>
</evidence>
<name>A0ABS5W3Z1_9SPHN</name>
<dbReference type="Pfam" id="PF00293">
    <property type="entry name" value="NUDIX"/>
    <property type="match status" value="1"/>
</dbReference>
<comment type="catalytic activity">
    <reaction evidence="11">
        <text>8-oxo-GTP + H2O = 8-oxo-GMP + diphosphate + H(+)</text>
        <dbReference type="Rhea" id="RHEA:67616"/>
        <dbReference type="ChEBI" id="CHEBI:15377"/>
        <dbReference type="ChEBI" id="CHEBI:15378"/>
        <dbReference type="ChEBI" id="CHEBI:33019"/>
        <dbReference type="ChEBI" id="CHEBI:143553"/>
        <dbReference type="ChEBI" id="CHEBI:145694"/>
    </reaction>
</comment>
<keyword evidence="3" id="KW-0515">Mutator protein</keyword>
<dbReference type="InterPro" id="IPR000086">
    <property type="entry name" value="NUDIX_hydrolase_dom"/>
</dbReference>
<keyword evidence="20" id="KW-1185">Reference proteome</keyword>
<comment type="similarity">
    <text evidence="2 17">Belongs to the Nudix hydrolase family.</text>
</comment>
<evidence type="ECO:0000259" key="18">
    <source>
        <dbReference type="PROSITE" id="PS51462"/>
    </source>
</evidence>
<evidence type="ECO:0000256" key="8">
    <source>
        <dbReference type="ARBA" id="ARBA00022842"/>
    </source>
</evidence>
<evidence type="ECO:0000256" key="15">
    <source>
        <dbReference type="ARBA" id="ARBA00041979"/>
    </source>
</evidence>
<evidence type="ECO:0000256" key="12">
    <source>
        <dbReference type="ARBA" id="ARBA00038905"/>
    </source>
</evidence>
<dbReference type="InterPro" id="IPR047127">
    <property type="entry name" value="MutT-like"/>
</dbReference>
<keyword evidence="7 17" id="KW-0378">Hydrolase</keyword>
<keyword evidence="8" id="KW-0460">Magnesium</keyword>
<dbReference type="InterPro" id="IPR020476">
    <property type="entry name" value="Nudix_hydrolase"/>
</dbReference>
<evidence type="ECO:0000256" key="9">
    <source>
        <dbReference type="ARBA" id="ARBA00023204"/>
    </source>
</evidence>
<evidence type="ECO:0000256" key="10">
    <source>
        <dbReference type="ARBA" id="ARBA00035861"/>
    </source>
</evidence>
<dbReference type="EMBL" id="JAHFVK010000001">
    <property type="protein sequence ID" value="MBT2133993.1"/>
    <property type="molecule type" value="Genomic_DNA"/>
</dbReference>
<evidence type="ECO:0000256" key="2">
    <source>
        <dbReference type="ARBA" id="ARBA00005582"/>
    </source>
</evidence>
<evidence type="ECO:0000256" key="3">
    <source>
        <dbReference type="ARBA" id="ARBA00022457"/>
    </source>
</evidence>
<gene>
    <name evidence="19" type="ORF">KK137_06570</name>
</gene>
<comment type="caution">
    <text evidence="19">The sequence shown here is derived from an EMBL/GenBank/DDBJ whole genome shotgun (WGS) entry which is preliminary data.</text>
</comment>
<evidence type="ECO:0000313" key="19">
    <source>
        <dbReference type="EMBL" id="MBT2133993.1"/>
    </source>
</evidence>
<dbReference type="InterPro" id="IPR015797">
    <property type="entry name" value="NUDIX_hydrolase-like_dom_sf"/>
</dbReference>
<accession>A0ABS5W3Z1</accession>
<protein>
    <recommendedName>
        <fullName evidence="13">8-oxo-dGTP diphosphatase</fullName>
        <ecNumber evidence="12">3.6.1.55</ecNumber>
    </recommendedName>
    <alternativeName>
        <fullName evidence="16">7,8-dihydro-8-oxoguanine-triphosphatase</fullName>
    </alternativeName>
    <alternativeName>
        <fullName evidence="15">Mutator protein MutT</fullName>
    </alternativeName>
    <alternativeName>
        <fullName evidence="14">dGTP pyrophosphohydrolase</fullName>
    </alternativeName>
</protein>
<evidence type="ECO:0000256" key="11">
    <source>
        <dbReference type="ARBA" id="ARBA00036904"/>
    </source>
</evidence>
<evidence type="ECO:0000313" key="20">
    <source>
        <dbReference type="Proteomes" id="UP000811255"/>
    </source>
</evidence>
<proteinExistence type="inferred from homology"/>
<evidence type="ECO:0000256" key="7">
    <source>
        <dbReference type="ARBA" id="ARBA00022801"/>
    </source>
</evidence>
<dbReference type="InterPro" id="IPR020084">
    <property type="entry name" value="NUDIX_hydrolase_CS"/>
</dbReference>
<dbReference type="PRINTS" id="PR00502">
    <property type="entry name" value="NUDIXFAMILY"/>
</dbReference>
<evidence type="ECO:0000256" key="16">
    <source>
        <dbReference type="ARBA" id="ARBA00042798"/>
    </source>
</evidence>
<evidence type="ECO:0000256" key="14">
    <source>
        <dbReference type="ARBA" id="ARBA00041592"/>
    </source>
</evidence>
<dbReference type="PROSITE" id="PS51462">
    <property type="entry name" value="NUDIX"/>
    <property type="match status" value="1"/>
</dbReference>
<keyword evidence="5" id="KW-0479">Metal-binding</keyword>
<evidence type="ECO:0000256" key="5">
    <source>
        <dbReference type="ARBA" id="ARBA00022723"/>
    </source>
</evidence>
<dbReference type="Proteomes" id="UP000811255">
    <property type="component" value="Unassembled WGS sequence"/>
</dbReference>
<dbReference type="RefSeq" id="WP_214535355.1">
    <property type="nucleotide sequence ID" value="NZ_JAHFVK010000001.1"/>
</dbReference>
<evidence type="ECO:0000256" key="4">
    <source>
        <dbReference type="ARBA" id="ARBA00022705"/>
    </source>
</evidence>
<dbReference type="PANTHER" id="PTHR47707">
    <property type="entry name" value="8-OXO-DGTP DIPHOSPHATASE"/>
    <property type="match status" value="1"/>
</dbReference>
<sequence>MPVVAAAIRDESGGLLLQQALSHKRHGGLWEFPGGKVENGETPRFAVRREVYEELGIQLDLEGMKPAGFAEEAAESVRPGIVLFLYNCPVWEGDPVGREGQAWGWFSPAQAAELAMPPMDRALLEGLCPEVRS</sequence>
<evidence type="ECO:0000256" key="13">
    <source>
        <dbReference type="ARBA" id="ARBA00040794"/>
    </source>
</evidence>
<evidence type="ECO:0000256" key="1">
    <source>
        <dbReference type="ARBA" id="ARBA00001946"/>
    </source>
</evidence>
<comment type="cofactor">
    <cofactor evidence="1">
        <name>Mg(2+)</name>
        <dbReference type="ChEBI" id="CHEBI:18420"/>
    </cofactor>
</comment>
<dbReference type="EC" id="3.6.1.55" evidence="12"/>
<organism evidence="19 20">
    <name type="scientific">Croceibacterium selenioxidans</name>
    <dbReference type="NCBI Taxonomy" id="2838833"/>
    <lineage>
        <taxon>Bacteria</taxon>
        <taxon>Pseudomonadati</taxon>
        <taxon>Pseudomonadota</taxon>
        <taxon>Alphaproteobacteria</taxon>
        <taxon>Sphingomonadales</taxon>
        <taxon>Erythrobacteraceae</taxon>
        <taxon>Croceibacterium</taxon>
    </lineage>
</organism>
<dbReference type="PROSITE" id="PS00893">
    <property type="entry name" value="NUDIX_BOX"/>
    <property type="match status" value="1"/>
</dbReference>
<comment type="catalytic activity">
    <reaction evidence="10">
        <text>8-oxo-dGTP + H2O = 8-oxo-dGMP + diphosphate + H(+)</text>
        <dbReference type="Rhea" id="RHEA:31575"/>
        <dbReference type="ChEBI" id="CHEBI:15377"/>
        <dbReference type="ChEBI" id="CHEBI:15378"/>
        <dbReference type="ChEBI" id="CHEBI:33019"/>
        <dbReference type="ChEBI" id="CHEBI:63224"/>
        <dbReference type="ChEBI" id="CHEBI:77896"/>
        <dbReference type="EC" id="3.6.1.55"/>
    </reaction>
</comment>
<dbReference type="PANTHER" id="PTHR47707:SF1">
    <property type="entry name" value="NUDIX HYDROLASE FAMILY PROTEIN"/>
    <property type="match status" value="1"/>
</dbReference>
<dbReference type="Gene3D" id="3.90.79.10">
    <property type="entry name" value="Nucleoside Triphosphate Pyrophosphohydrolase"/>
    <property type="match status" value="1"/>
</dbReference>
<keyword evidence="6" id="KW-0227">DNA damage</keyword>
<dbReference type="SUPFAM" id="SSF55811">
    <property type="entry name" value="Nudix"/>
    <property type="match status" value="1"/>
</dbReference>